<dbReference type="SUPFAM" id="SSF143120">
    <property type="entry name" value="YefM-like"/>
    <property type="match status" value="1"/>
</dbReference>
<gene>
    <name evidence="3" type="ORF">QJ043_03570</name>
</gene>
<dbReference type="RefSeq" id="WP_283713896.1">
    <property type="nucleotide sequence ID" value="NZ_JASJEW010000007.1"/>
</dbReference>
<reference evidence="3" key="1">
    <citation type="submission" date="2023-05" db="EMBL/GenBank/DDBJ databases">
        <title>[olsenella] sp. nov., isolated from a pig farm feces dump.</title>
        <authorList>
            <person name="Chang Y.-H."/>
        </authorList>
    </citation>
    <scope>NUCLEOTIDE SEQUENCE</scope>
    <source>
        <strain evidence="3">YH-ols2217</strain>
    </source>
</reference>
<comment type="similarity">
    <text evidence="1">Belongs to the phD/YefM antitoxin family.</text>
</comment>
<feature type="region of interest" description="Disordered" evidence="2">
    <location>
        <begin position="64"/>
        <end position="97"/>
    </location>
</feature>
<evidence type="ECO:0008006" key="5">
    <source>
        <dbReference type="Google" id="ProtNLM"/>
    </source>
</evidence>
<name>A0ABT6ZJE3_9ACTN</name>
<feature type="compositionally biased region" description="Basic and acidic residues" evidence="2">
    <location>
        <begin position="65"/>
        <end position="76"/>
    </location>
</feature>
<protein>
    <recommendedName>
        <fullName evidence="5">Antitoxin</fullName>
    </recommendedName>
</protein>
<evidence type="ECO:0000256" key="2">
    <source>
        <dbReference type="SAM" id="MobiDB-lite"/>
    </source>
</evidence>
<feature type="compositionally biased region" description="Basic and acidic residues" evidence="2">
    <location>
        <begin position="83"/>
        <end position="97"/>
    </location>
</feature>
<evidence type="ECO:0000313" key="4">
    <source>
        <dbReference type="Proteomes" id="UP001431693"/>
    </source>
</evidence>
<accession>A0ABT6ZJE3</accession>
<keyword evidence="4" id="KW-1185">Reference proteome</keyword>
<dbReference type="InterPro" id="IPR036165">
    <property type="entry name" value="YefM-like_sf"/>
</dbReference>
<evidence type="ECO:0000256" key="1">
    <source>
        <dbReference type="ARBA" id="ARBA00009981"/>
    </source>
</evidence>
<dbReference type="Proteomes" id="UP001431693">
    <property type="component" value="Unassembled WGS sequence"/>
</dbReference>
<organism evidence="3 4">
    <name type="scientific">Kribbibacterium absianum</name>
    <dbReference type="NCBI Taxonomy" id="3044210"/>
    <lineage>
        <taxon>Bacteria</taxon>
        <taxon>Bacillati</taxon>
        <taxon>Actinomycetota</taxon>
        <taxon>Coriobacteriia</taxon>
        <taxon>Coriobacteriales</taxon>
        <taxon>Kribbibacteriaceae</taxon>
        <taxon>Kribbibacterium</taxon>
    </lineage>
</organism>
<evidence type="ECO:0000313" key="3">
    <source>
        <dbReference type="EMBL" id="MDJ1129164.1"/>
    </source>
</evidence>
<proteinExistence type="inferred from homology"/>
<dbReference type="EMBL" id="JASJEX010000002">
    <property type="protein sequence ID" value="MDJ1129164.1"/>
    <property type="molecule type" value="Genomic_DNA"/>
</dbReference>
<comment type="caution">
    <text evidence="3">The sequence shown here is derived from an EMBL/GenBank/DDBJ whole genome shotgun (WGS) entry which is preliminary data.</text>
</comment>
<sequence length="97" mass="10887">MEDLLELEEPVSVADAKNRFTQIAAQVQSTGVPRPVQRYGAPYVVIAPAQNPEAARKARIAAARRQRETWKHEGRRTWSPGASDKELLEQALEDRHA</sequence>